<evidence type="ECO:0000313" key="1">
    <source>
        <dbReference type="EMBL" id="ARU60141.1"/>
    </source>
</evidence>
<accession>A0A1Y0II11</accession>
<dbReference type="InterPro" id="IPR013783">
    <property type="entry name" value="Ig-like_fold"/>
</dbReference>
<keyword evidence="2" id="KW-1185">Reference proteome</keyword>
<protein>
    <submittedName>
        <fullName evidence="1">IPT/TIG domain protein</fullName>
    </submittedName>
</protein>
<dbReference type="Pfam" id="PF22352">
    <property type="entry name" value="K319L-like_PKD"/>
    <property type="match status" value="2"/>
</dbReference>
<gene>
    <name evidence="1" type="ORF">CBW65_03015</name>
</gene>
<name>A0A1Y0II11_9BACL</name>
<dbReference type="PANTHER" id="PTHR46182">
    <property type="entry name" value="FI19480P1"/>
    <property type="match status" value="1"/>
</dbReference>
<dbReference type="KEGG" id="tum:CBW65_03015"/>
<reference evidence="2" key="1">
    <citation type="submission" date="2017-05" db="EMBL/GenBank/DDBJ databases">
        <authorList>
            <person name="Sung H."/>
        </authorList>
    </citation>
    <scope>NUCLEOTIDE SEQUENCE [LARGE SCALE GENOMIC DNA]</scope>
    <source>
        <strain evidence="2">AR23208</strain>
    </source>
</reference>
<organism evidence="1 2">
    <name type="scientific">Tumebacillus avium</name>
    <dbReference type="NCBI Taxonomy" id="1903704"/>
    <lineage>
        <taxon>Bacteria</taxon>
        <taxon>Bacillati</taxon>
        <taxon>Bacillota</taxon>
        <taxon>Bacilli</taxon>
        <taxon>Bacillales</taxon>
        <taxon>Alicyclobacillaceae</taxon>
        <taxon>Tumebacillus</taxon>
    </lineage>
</organism>
<dbReference type="GO" id="GO:0031410">
    <property type="term" value="C:cytoplasmic vesicle"/>
    <property type="evidence" value="ECO:0007669"/>
    <property type="project" value="TreeGrafter"/>
</dbReference>
<dbReference type="Gene3D" id="2.60.40.10">
    <property type="entry name" value="Immunoglobulins"/>
    <property type="match status" value="2"/>
</dbReference>
<dbReference type="OrthoDB" id="9805017at2"/>
<dbReference type="AlphaFoldDB" id="A0A1Y0II11"/>
<dbReference type="PANTHER" id="PTHR46182:SF2">
    <property type="entry name" value="FI19480P1"/>
    <property type="match status" value="1"/>
</dbReference>
<evidence type="ECO:0000313" key="2">
    <source>
        <dbReference type="Proteomes" id="UP000195437"/>
    </source>
</evidence>
<dbReference type="GO" id="GO:0016020">
    <property type="term" value="C:membrane"/>
    <property type="evidence" value="ECO:0007669"/>
    <property type="project" value="TreeGrafter"/>
</dbReference>
<dbReference type="RefSeq" id="WP_087455529.1">
    <property type="nucleotide sequence ID" value="NZ_CP021434.1"/>
</dbReference>
<dbReference type="EMBL" id="CP021434">
    <property type="protein sequence ID" value="ARU60141.1"/>
    <property type="molecule type" value="Genomic_DNA"/>
</dbReference>
<dbReference type="InterPro" id="IPR029865">
    <property type="entry name" value="KIAA0319-like"/>
</dbReference>
<proteinExistence type="predicted"/>
<sequence length="672" mass="69460">MLQVGPINARNGFPLWYKDENGLRLELNTDVNDPYSGLDPAELPDPTQPVSFPDNFPGEAFYMAAEAEMTTGTGERARLVLALEAAFVNEVPAAGEQIVFGRVRIRVTGLQPNAQYTVRHPYGVDTFIAEPDPGEPGFGEINFTEDIGGLSGGNFEIAATSRIHPFLRWDPSVLPTAPAGYIGDPNVEHPVIGSVIFDPLGQPQNYFRIEGPGIGIGSPDRVNANVIETRNFSLLGKISINSGVDVTRVTYTRTAADGGFLDVFATSDVTPQNIEVSGAGLAPTMLFGSEGVYFARVAFSGAVPNVVTVTNLSDNPDSVKTATPVDLVTASAIYNTDTAVLTVTAESSDSFATPLLTVDPFGPIPAGGTLTVSNPAFVPAYLTVTSAAGGTVTVPVVIEGSPLTPVGVQADAGVDQTVLINAAVTLNGTNSSGPIESFQWAQLSGPPVVLTDANTSQPAFTAPNTAATLVFQLTVTGPGGPSSDTVSVVVVTSAPVPVANAGPDQTVQQGALVTLSGSSSTTPVTFSWTQIAGPTVVLSGANTPNPTFTMPRQTTPLTFQLTVTGPSGSSSDTVQITPLLGTLTVTRVEFRTRDAEWRISGTSSVAGPGVTVTIHLGNTTAGPVLATAVVDALGGWQYREEGVAVQPDATRAITVESSAGGLLAGVPITIRQ</sequence>
<dbReference type="Proteomes" id="UP000195437">
    <property type="component" value="Chromosome"/>
</dbReference>